<feature type="non-terminal residue" evidence="1">
    <location>
        <position position="46"/>
    </location>
</feature>
<sequence length="46" mass="5341">MVKEFVNATIRELKNKDPDFKIENIRILNDRQTGGIGPDHEFVKTI</sequence>
<protein>
    <submittedName>
        <fullName evidence="1">Uncharacterized protein</fullName>
    </submittedName>
</protein>
<proteinExistence type="predicted"/>
<gene>
    <name evidence="1" type="ORF">S03H2_01705</name>
</gene>
<dbReference type="EMBL" id="BARU01000519">
    <property type="protein sequence ID" value="GAH21664.1"/>
    <property type="molecule type" value="Genomic_DNA"/>
</dbReference>
<reference evidence="1" key="1">
    <citation type="journal article" date="2014" name="Front. Microbiol.">
        <title>High frequency of phylogenetically diverse reductive dehalogenase-homologous genes in deep subseafloor sedimentary metagenomes.</title>
        <authorList>
            <person name="Kawai M."/>
            <person name="Futagami T."/>
            <person name="Toyoda A."/>
            <person name="Takaki Y."/>
            <person name="Nishi S."/>
            <person name="Hori S."/>
            <person name="Arai W."/>
            <person name="Tsubouchi T."/>
            <person name="Morono Y."/>
            <person name="Uchiyama I."/>
            <person name="Ito T."/>
            <person name="Fujiyama A."/>
            <person name="Inagaki F."/>
            <person name="Takami H."/>
        </authorList>
    </citation>
    <scope>NUCLEOTIDE SEQUENCE</scope>
    <source>
        <strain evidence="1">Expedition CK06-06</strain>
    </source>
</reference>
<organism evidence="1">
    <name type="scientific">marine sediment metagenome</name>
    <dbReference type="NCBI Taxonomy" id="412755"/>
    <lineage>
        <taxon>unclassified sequences</taxon>
        <taxon>metagenomes</taxon>
        <taxon>ecological metagenomes</taxon>
    </lineage>
</organism>
<dbReference type="AlphaFoldDB" id="X1EWW4"/>
<evidence type="ECO:0000313" key="1">
    <source>
        <dbReference type="EMBL" id="GAH21664.1"/>
    </source>
</evidence>
<comment type="caution">
    <text evidence="1">The sequence shown here is derived from an EMBL/GenBank/DDBJ whole genome shotgun (WGS) entry which is preliminary data.</text>
</comment>
<name>X1EWW4_9ZZZZ</name>
<accession>X1EWW4</accession>